<dbReference type="Proteomes" id="UP001597361">
    <property type="component" value="Unassembled WGS sequence"/>
</dbReference>
<proteinExistence type="predicted"/>
<feature type="chain" id="PRO_5047383923" evidence="1">
    <location>
        <begin position="22"/>
        <end position="154"/>
    </location>
</feature>
<gene>
    <name evidence="2" type="primary">tssD</name>
    <name evidence="2" type="ORF">ACFSKL_22515</name>
</gene>
<name>A0ABW4VVK5_9BACT</name>
<reference evidence="3" key="1">
    <citation type="journal article" date="2019" name="Int. J. Syst. Evol. Microbiol.">
        <title>The Global Catalogue of Microorganisms (GCM) 10K type strain sequencing project: providing services to taxonomists for standard genome sequencing and annotation.</title>
        <authorList>
            <consortium name="The Broad Institute Genomics Platform"/>
            <consortium name="The Broad Institute Genome Sequencing Center for Infectious Disease"/>
            <person name="Wu L."/>
            <person name="Ma J."/>
        </authorList>
    </citation>
    <scope>NUCLEOTIDE SEQUENCE [LARGE SCALE GENOMIC DNA]</scope>
    <source>
        <strain evidence="3">CGMCC 1.15180</strain>
    </source>
</reference>
<evidence type="ECO:0000313" key="2">
    <source>
        <dbReference type="EMBL" id="MFD2037585.1"/>
    </source>
</evidence>
<organism evidence="2 3">
    <name type="scientific">Belliella marina</name>
    <dbReference type="NCBI Taxonomy" id="1644146"/>
    <lineage>
        <taxon>Bacteria</taxon>
        <taxon>Pseudomonadati</taxon>
        <taxon>Bacteroidota</taxon>
        <taxon>Cytophagia</taxon>
        <taxon>Cytophagales</taxon>
        <taxon>Cyclobacteriaceae</taxon>
        <taxon>Belliella</taxon>
    </lineage>
</organism>
<dbReference type="Pfam" id="PF17642">
    <property type="entry name" value="TssD"/>
    <property type="match status" value="1"/>
</dbReference>
<feature type="signal peptide" evidence="1">
    <location>
        <begin position="1"/>
        <end position="21"/>
    </location>
</feature>
<keyword evidence="1" id="KW-0732">Signal</keyword>
<protein>
    <submittedName>
        <fullName evidence="2">Type VI secretion system tube protein TssD</fullName>
    </submittedName>
</protein>
<evidence type="ECO:0000313" key="3">
    <source>
        <dbReference type="Proteomes" id="UP001597361"/>
    </source>
</evidence>
<sequence>MKTIKMIACLIFALAAQSAWAQQEINMKIMLRLQDEKGNNKLEYELNHFNYYFTTATATSDSIKSEKEVIISASLFSLADGKFLAWVAQDPDILNGEITVTDLEKRNVVKTLAFKKAQIQNIDESYMKGVNYRNSTNFVFKVKELTIDKQVLIE</sequence>
<dbReference type="InterPro" id="IPR041408">
    <property type="entry name" value="Hcp_Tssd"/>
</dbReference>
<dbReference type="EMBL" id="JBHUHR010000050">
    <property type="protein sequence ID" value="MFD2037585.1"/>
    <property type="molecule type" value="Genomic_DNA"/>
</dbReference>
<keyword evidence="3" id="KW-1185">Reference proteome</keyword>
<comment type="caution">
    <text evidence="2">The sequence shown here is derived from an EMBL/GenBank/DDBJ whole genome shotgun (WGS) entry which is preliminary data.</text>
</comment>
<evidence type="ECO:0000256" key="1">
    <source>
        <dbReference type="SAM" id="SignalP"/>
    </source>
</evidence>
<accession>A0ABW4VVK5</accession>
<dbReference type="RefSeq" id="WP_376889583.1">
    <property type="nucleotide sequence ID" value="NZ_JBHUHR010000050.1"/>
</dbReference>